<feature type="region of interest" description="Disordered" evidence="1">
    <location>
        <begin position="392"/>
        <end position="421"/>
    </location>
</feature>
<reference evidence="4" key="2">
    <citation type="journal article" date="2021" name="PeerJ">
        <title>Extensive microbial diversity within the chicken gut microbiome revealed by metagenomics and culture.</title>
        <authorList>
            <person name="Gilroy R."/>
            <person name="Ravi A."/>
            <person name="Getino M."/>
            <person name="Pursley I."/>
            <person name="Horton D.L."/>
            <person name="Alikhan N.F."/>
            <person name="Baker D."/>
            <person name="Gharbi K."/>
            <person name="Hall N."/>
            <person name="Watson M."/>
            <person name="Adriaenssens E.M."/>
            <person name="Foster-Nyarko E."/>
            <person name="Jarju S."/>
            <person name="Secka A."/>
            <person name="Antonio M."/>
            <person name="Oren A."/>
            <person name="Chaudhuri R.R."/>
            <person name="La Ragione R."/>
            <person name="Hildebrand F."/>
            <person name="Pallen M.J."/>
        </authorList>
    </citation>
    <scope>NUCLEOTIDE SEQUENCE</scope>
    <source>
        <strain evidence="4">ChiSxjej1B13-7041</strain>
    </source>
</reference>
<dbReference type="EMBL" id="DVHU01000080">
    <property type="protein sequence ID" value="HIR93509.1"/>
    <property type="molecule type" value="Genomic_DNA"/>
</dbReference>
<dbReference type="AlphaFoldDB" id="A0A9D1EKY3"/>
<dbReference type="Proteomes" id="UP000886841">
    <property type="component" value="Unassembled WGS sequence"/>
</dbReference>
<feature type="domain" description="Glycosyl transferase family 1" evidence="2">
    <location>
        <begin position="194"/>
        <end position="359"/>
    </location>
</feature>
<dbReference type="Pfam" id="PF00534">
    <property type="entry name" value="Glycos_transf_1"/>
    <property type="match status" value="1"/>
</dbReference>
<proteinExistence type="predicted"/>
<evidence type="ECO:0000256" key="1">
    <source>
        <dbReference type="SAM" id="MobiDB-lite"/>
    </source>
</evidence>
<dbReference type="SUPFAM" id="SSF53756">
    <property type="entry name" value="UDP-Glycosyltransferase/glycogen phosphorylase"/>
    <property type="match status" value="1"/>
</dbReference>
<accession>A0A9D1EKY3</accession>
<feature type="compositionally biased region" description="Basic residues" evidence="1">
    <location>
        <begin position="392"/>
        <end position="408"/>
    </location>
</feature>
<dbReference type="InterPro" id="IPR001296">
    <property type="entry name" value="Glyco_trans_1"/>
</dbReference>
<evidence type="ECO:0000313" key="5">
    <source>
        <dbReference type="Proteomes" id="UP000886841"/>
    </source>
</evidence>
<evidence type="ECO:0000313" key="4">
    <source>
        <dbReference type="EMBL" id="HIR93509.1"/>
    </source>
</evidence>
<reference evidence="4" key="1">
    <citation type="submission" date="2020-10" db="EMBL/GenBank/DDBJ databases">
        <authorList>
            <person name="Gilroy R."/>
        </authorList>
    </citation>
    <scope>NUCLEOTIDE SEQUENCE</scope>
    <source>
        <strain evidence="4">ChiSxjej1B13-7041</strain>
    </source>
</reference>
<dbReference type="Pfam" id="PF13579">
    <property type="entry name" value="Glyco_trans_4_4"/>
    <property type="match status" value="1"/>
</dbReference>
<dbReference type="GO" id="GO:0016757">
    <property type="term" value="F:glycosyltransferase activity"/>
    <property type="evidence" value="ECO:0007669"/>
    <property type="project" value="InterPro"/>
</dbReference>
<gene>
    <name evidence="4" type="ORF">IAB98_08850</name>
</gene>
<feature type="domain" description="Glycosyltransferase subfamily 4-like N-terminal" evidence="3">
    <location>
        <begin position="23"/>
        <end position="168"/>
    </location>
</feature>
<name>A0A9D1EKY3_9FIRM</name>
<dbReference type="InterPro" id="IPR028098">
    <property type="entry name" value="Glyco_trans_4-like_N"/>
</dbReference>
<dbReference type="Gene3D" id="3.40.50.2000">
    <property type="entry name" value="Glycogen Phosphorylase B"/>
    <property type="match status" value="2"/>
</dbReference>
<evidence type="ECO:0000259" key="3">
    <source>
        <dbReference type="Pfam" id="PF13579"/>
    </source>
</evidence>
<protein>
    <submittedName>
        <fullName evidence="4">Glycosyltransferase</fullName>
    </submittedName>
</protein>
<feature type="compositionally biased region" description="Low complexity" evidence="1">
    <location>
        <begin position="409"/>
        <end position="421"/>
    </location>
</feature>
<evidence type="ECO:0000259" key="2">
    <source>
        <dbReference type="Pfam" id="PF00534"/>
    </source>
</evidence>
<organism evidence="4 5">
    <name type="scientific">Candidatus Egerieimonas intestinavium</name>
    <dbReference type="NCBI Taxonomy" id="2840777"/>
    <lineage>
        <taxon>Bacteria</taxon>
        <taxon>Bacillati</taxon>
        <taxon>Bacillota</taxon>
        <taxon>Clostridia</taxon>
        <taxon>Lachnospirales</taxon>
        <taxon>Lachnospiraceae</taxon>
        <taxon>Lachnospiraceae incertae sedis</taxon>
        <taxon>Candidatus Egerieimonas</taxon>
    </lineage>
</organism>
<sequence>MEKHALILATTGDFMEKFELSDARLLQRLGYRVHYGANLREPSWFSGEERLKKRGILTHQVTMARSPFLLTMNLRALREILELIGRYHICLIHCHTPVGGLLGRLAGMISRESPLVIYTAHGFHFYRGASVLSWLFYYPVEYLLARGTDILLVINREDQLLAKRLPLRRRGEVYRIPGVGLDRKKFSPPTGEERQEARRQLGIGEDFFLVSVGELNENKNHRAVLEALMFIRKKRGSLEGFQYGICGGGYYQEQLDGWIRRRGLSGRVRLYGHCSQVRQVLAAADLFVFPSRREGLGMAALEALSMGIPVLAAENRGSREYVRPGENGYLCPWDQPEAFAAEILRLQGMEENRRRRMRKACLRSSRPFDLRYSRAVMERIYRRANRMIIRQRSRGKGKFAGRSGRWRSRWGSQRRSTWGGR</sequence>
<dbReference type="PANTHER" id="PTHR12526">
    <property type="entry name" value="GLYCOSYLTRANSFERASE"/>
    <property type="match status" value="1"/>
</dbReference>
<comment type="caution">
    <text evidence="4">The sequence shown here is derived from an EMBL/GenBank/DDBJ whole genome shotgun (WGS) entry which is preliminary data.</text>
</comment>